<reference evidence="2" key="1">
    <citation type="journal article" date="2019" name="Int. J. Syst. Evol. Microbiol.">
        <title>The Global Catalogue of Microorganisms (GCM) 10K type strain sequencing project: providing services to taxonomists for standard genome sequencing and annotation.</title>
        <authorList>
            <consortium name="The Broad Institute Genomics Platform"/>
            <consortium name="The Broad Institute Genome Sequencing Center for Infectious Disease"/>
            <person name="Wu L."/>
            <person name="Ma J."/>
        </authorList>
    </citation>
    <scope>NUCLEOTIDE SEQUENCE [LARGE SCALE GENOMIC DNA]</scope>
    <source>
        <strain evidence="2">JCM 18514</strain>
    </source>
</reference>
<organism evidence="1 2">
    <name type="scientific">Arthrobacter gyeryongensis</name>
    <dbReference type="NCBI Taxonomy" id="1650592"/>
    <lineage>
        <taxon>Bacteria</taxon>
        <taxon>Bacillati</taxon>
        <taxon>Actinomycetota</taxon>
        <taxon>Actinomycetes</taxon>
        <taxon>Micrococcales</taxon>
        <taxon>Micrococcaceae</taxon>
        <taxon>Arthrobacter</taxon>
    </lineage>
</organism>
<proteinExistence type="predicted"/>
<protein>
    <submittedName>
        <fullName evidence="1">Uncharacterized protein</fullName>
    </submittedName>
</protein>
<evidence type="ECO:0000313" key="1">
    <source>
        <dbReference type="EMBL" id="GAA5199098.1"/>
    </source>
</evidence>
<gene>
    <name evidence="1" type="ORF">GCM10023346_38020</name>
</gene>
<dbReference type="EMBL" id="BAABKK010000028">
    <property type="protein sequence ID" value="GAA5199098.1"/>
    <property type="molecule type" value="Genomic_DNA"/>
</dbReference>
<evidence type="ECO:0000313" key="2">
    <source>
        <dbReference type="Proteomes" id="UP001500200"/>
    </source>
</evidence>
<name>A0ABP9SMF7_9MICC</name>
<sequence length="102" mass="10989">MESLRKSCFDTVRDALVRVKKGWAVVEAFRRGEIDDTRPDFTYAQFTEATPVRAAAPPVGSLSSKPTYHCVGAIISATLMTEQGSASAPADGSGRLTQLLTR</sequence>
<comment type="caution">
    <text evidence="1">The sequence shown here is derived from an EMBL/GenBank/DDBJ whole genome shotgun (WGS) entry which is preliminary data.</text>
</comment>
<accession>A0ABP9SMF7</accession>
<keyword evidence="2" id="KW-1185">Reference proteome</keyword>
<dbReference type="Proteomes" id="UP001500200">
    <property type="component" value="Unassembled WGS sequence"/>
</dbReference>